<dbReference type="Proteomes" id="UP000821845">
    <property type="component" value="Chromosome 1"/>
</dbReference>
<evidence type="ECO:0000313" key="2">
    <source>
        <dbReference type="Proteomes" id="UP000821845"/>
    </source>
</evidence>
<reference evidence="1" key="1">
    <citation type="submission" date="2020-05" db="EMBL/GenBank/DDBJ databases">
        <title>Large-scale comparative analyses of tick genomes elucidate their genetic diversity and vector capacities.</title>
        <authorList>
            <person name="Jia N."/>
            <person name="Wang J."/>
            <person name="Shi W."/>
            <person name="Du L."/>
            <person name="Sun Y."/>
            <person name="Zhan W."/>
            <person name="Jiang J."/>
            <person name="Wang Q."/>
            <person name="Zhang B."/>
            <person name="Ji P."/>
            <person name="Sakyi L.B."/>
            <person name="Cui X."/>
            <person name="Yuan T."/>
            <person name="Jiang B."/>
            <person name="Yang W."/>
            <person name="Lam T.T.-Y."/>
            <person name="Chang Q."/>
            <person name="Ding S."/>
            <person name="Wang X."/>
            <person name="Zhu J."/>
            <person name="Ruan X."/>
            <person name="Zhao L."/>
            <person name="Wei J."/>
            <person name="Que T."/>
            <person name="Du C."/>
            <person name="Cheng J."/>
            <person name="Dai P."/>
            <person name="Han X."/>
            <person name="Huang E."/>
            <person name="Gao Y."/>
            <person name="Liu J."/>
            <person name="Shao H."/>
            <person name="Ye R."/>
            <person name="Li L."/>
            <person name="Wei W."/>
            <person name="Wang X."/>
            <person name="Wang C."/>
            <person name="Yang T."/>
            <person name="Huo Q."/>
            <person name="Li W."/>
            <person name="Guo W."/>
            <person name="Chen H."/>
            <person name="Zhou L."/>
            <person name="Ni X."/>
            <person name="Tian J."/>
            <person name="Zhou Y."/>
            <person name="Sheng Y."/>
            <person name="Liu T."/>
            <person name="Pan Y."/>
            <person name="Xia L."/>
            <person name="Li J."/>
            <person name="Zhao F."/>
            <person name="Cao W."/>
        </authorList>
    </citation>
    <scope>NUCLEOTIDE SEQUENCE</scope>
    <source>
        <strain evidence="1">Hyas-2018</strain>
    </source>
</reference>
<evidence type="ECO:0000313" key="1">
    <source>
        <dbReference type="EMBL" id="KAH6945243.1"/>
    </source>
</evidence>
<dbReference type="EMBL" id="CM023481">
    <property type="protein sequence ID" value="KAH6945243.1"/>
    <property type="molecule type" value="Genomic_DNA"/>
</dbReference>
<proteinExistence type="predicted"/>
<keyword evidence="2" id="KW-1185">Reference proteome</keyword>
<accession>A0ACB7TGJ8</accession>
<gene>
    <name evidence="1" type="ORF">HPB50_007656</name>
</gene>
<name>A0ACB7TGJ8_HYAAI</name>
<sequence length="126" mass="13428">MAASVYCTVLAYTVALLSPSERVCTRKGLLVLSATVQLTQGNVAIFVTNPSQYIAVLIRGECLGRMEPLEDAQVLGAPDDTHCLRSSAFSAVSTSSGTVRKTNRRMRRSLGTVLQCALICTTCLTG</sequence>
<comment type="caution">
    <text evidence="1">The sequence shown here is derived from an EMBL/GenBank/DDBJ whole genome shotgun (WGS) entry which is preliminary data.</text>
</comment>
<protein>
    <submittedName>
        <fullName evidence="1">Uncharacterized protein</fullName>
    </submittedName>
</protein>
<organism evidence="1 2">
    <name type="scientific">Hyalomma asiaticum</name>
    <name type="common">Tick</name>
    <dbReference type="NCBI Taxonomy" id="266040"/>
    <lineage>
        <taxon>Eukaryota</taxon>
        <taxon>Metazoa</taxon>
        <taxon>Ecdysozoa</taxon>
        <taxon>Arthropoda</taxon>
        <taxon>Chelicerata</taxon>
        <taxon>Arachnida</taxon>
        <taxon>Acari</taxon>
        <taxon>Parasitiformes</taxon>
        <taxon>Ixodida</taxon>
        <taxon>Ixodoidea</taxon>
        <taxon>Ixodidae</taxon>
        <taxon>Hyalomminae</taxon>
        <taxon>Hyalomma</taxon>
    </lineage>
</organism>